<evidence type="ECO:0000313" key="2">
    <source>
        <dbReference type="EMBL" id="QAY73056.1"/>
    </source>
</evidence>
<sequence length="132" mass="13694">MPRRRPGVLLPLEAGILDAGMRLQTTGGSFYGFGVARALADAAGDGSGSGDTGRTALTAHGTLYKALGRMADQGLLESSWEAPEIAEGEGRPRRRLYRVTAEGATVLAAHRAIEAERAALLPIAAKIKPVGA</sequence>
<dbReference type="Gene3D" id="1.10.10.10">
    <property type="entry name" value="Winged helix-like DNA-binding domain superfamily/Winged helix DNA-binding domain"/>
    <property type="match status" value="1"/>
</dbReference>
<dbReference type="InterPro" id="IPR005149">
    <property type="entry name" value="Tscrpt_reg_PadR_N"/>
</dbReference>
<dbReference type="Proteomes" id="UP000291259">
    <property type="component" value="Chromosome"/>
</dbReference>
<accession>A0A4P6FBQ5</accession>
<dbReference type="EMBL" id="CP035491">
    <property type="protein sequence ID" value="QAY73056.1"/>
    <property type="molecule type" value="Genomic_DNA"/>
</dbReference>
<feature type="domain" description="Transcription regulator PadR N-terminal" evidence="1">
    <location>
        <begin position="58"/>
        <end position="108"/>
    </location>
</feature>
<evidence type="ECO:0000259" key="1">
    <source>
        <dbReference type="Pfam" id="PF03551"/>
    </source>
</evidence>
<name>A0A4P6FBQ5_9MICO</name>
<dbReference type="KEGG" id="agf:ET445_06540"/>
<dbReference type="InterPro" id="IPR036388">
    <property type="entry name" value="WH-like_DNA-bd_sf"/>
</dbReference>
<gene>
    <name evidence="2" type="ORF">ET445_06540</name>
</gene>
<evidence type="ECO:0000313" key="3">
    <source>
        <dbReference type="Proteomes" id="UP000291259"/>
    </source>
</evidence>
<dbReference type="Pfam" id="PF03551">
    <property type="entry name" value="PadR"/>
    <property type="match status" value="1"/>
</dbReference>
<reference evidence="2 3" key="1">
    <citation type="submission" date="2019-01" db="EMBL/GenBank/DDBJ databases">
        <title>Genome sequencing of strain FW100M-8.</title>
        <authorList>
            <person name="Heo J."/>
            <person name="Kim S.-J."/>
            <person name="Kim J.-S."/>
            <person name="Hong S.-B."/>
            <person name="Kwon S.-W."/>
        </authorList>
    </citation>
    <scope>NUCLEOTIDE SEQUENCE [LARGE SCALE GENOMIC DNA]</scope>
    <source>
        <strain evidence="2 3">FW100M-8</strain>
    </source>
</reference>
<dbReference type="AlphaFoldDB" id="A0A4P6FBQ5"/>
<dbReference type="RefSeq" id="WP_129189939.1">
    <property type="nucleotide sequence ID" value="NZ_CP035491.1"/>
</dbReference>
<dbReference type="SUPFAM" id="SSF46785">
    <property type="entry name" value="Winged helix' DNA-binding domain"/>
    <property type="match status" value="1"/>
</dbReference>
<organism evidence="2 3">
    <name type="scientific">Agromyces protaetiae</name>
    <dbReference type="NCBI Taxonomy" id="2509455"/>
    <lineage>
        <taxon>Bacteria</taxon>
        <taxon>Bacillati</taxon>
        <taxon>Actinomycetota</taxon>
        <taxon>Actinomycetes</taxon>
        <taxon>Micrococcales</taxon>
        <taxon>Microbacteriaceae</taxon>
        <taxon>Agromyces</taxon>
    </lineage>
</organism>
<proteinExistence type="predicted"/>
<dbReference type="OrthoDB" id="122286at2"/>
<keyword evidence="3" id="KW-1185">Reference proteome</keyword>
<protein>
    <submittedName>
        <fullName evidence="2">PadR family transcriptional regulator</fullName>
    </submittedName>
</protein>
<dbReference type="InterPro" id="IPR036390">
    <property type="entry name" value="WH_DNA-bd_sf"/>
</dbReference>